<gene>
    <name evidence="1" type="ORF">MG3_05473</name>
</gene>
<reference evidence="1 2" key="1">
    <citation type="submission" date="2013-12" db="EMBL/GenBank/DDBJ databases">
        <title>The Genome Sequence of Candida albicans P78048.</title>
        <authorList>
            <consortium name="The Broad Institute Genome Sequencing Platform"/>
            <consortium name="The Broad Institute Genome Sequencing Center for Infectious Disease"/>
            <person name="Cuomo C."/>
            <person name="Bennett R."/>
            <person name="Hirakawa M."/>
            <person name="Noverr M."/>
            <person name="Mitchell A."/>
            <person name="Young S.K."/>
            <person name="Zeng Q."/>
            <person name="Gargeya S."/>
            <person name="Fitzgerald M."/>
            <person name="Abouelleil A."/>
            <person name="Alvarado L."/>
            <person name="Berlin A.M."/>
            <person name="Chapman S.B."/>
            <person name="Dewar J."/>
            <person name="Goldberg J."/>
            <person name="Griggs A."/>
            <person name="Gujja S."/>
            <person name="Hansen M."/>
            <person name="Howarth C."/>
            <person name="Imamovic A."/>
            <person name="Larimer J."/>
            <person name="McCowan C."/>
            <person name="Murphy C."/>
            <person name="Pearson M."/>
            <person name="Priest M."/>
            <person name="Roberts A."/>
            <person name="Saif S."/>
            <person name="Shea T."/>
            <person name="Sykes S."/>
            <person name="Wortman J."/>
            <person name="Nusbaum C."/>
            <person name="Birren B."/>
        </authorList>
    </citation>
    <scope>NUCLEOTIDE SEQUENCE [LARGE SCALE GENOMIC DNA]</scope>
    <source>
        <strain evidence="1 2">P78048</strain>
    </source>
</reference>
<evidence type="ECO:0000313" key="2">
    <source>
        <dbReference type="Proteomes" id="UP000030161"/>
    </source>
</evidence>
<dbReference type="GO" id="GO:1990879">
    <property type="term" value="C:CST complex"/>
    <property type="evidence" value="ECO:0007669"/>
    <property type="project" value="InterPro"/>
</dbReference>
<dbReference type="AlphaFoldDB" id="A0AB34PLE6"/>
<dbReference type="Proteomes" id="UP000030161">
    <property type="component" value="Unassembled WGS sequence"/>
</dbReference>
<evidence type="ECO:0000313" key="1">
    <source>
        <dbReference type="EMBL" id="KGR04347.1"/>
    </source>
</evidence>
<organism evidence="1 2">
    <name type="scientific">Candida albicans P78048</name>
    <dbReference type="NCBI Taxonomy" id="1094989"/>
    <lineage>
        <taxon>Eukaryota</taxon>
        <taxon>Fungi</taxon>
        <taxon>Dikarya</taxon>
        <taxon>Ascomycota</taxon>
        <taxon>Saccharomycotina</taxon>
        <taxon>Pichiomycetes</taxon>
        <taxon>Debaryomycetaceae</taxon>
        <taxon>Candida/Lodderomyces clade</taxon>
        <taxon>Candida</taxon>
    </lineage>
</organism>
<sequence length="126" mass="14224">MTKLILNPGDLSSIFPDISISNPQRIRILCQVIKYIPNDSCLIIDKIPTVAESSTNKESLVKIDVFDILEDILSIEIINKGTIINIDGYYDGEKIQPIDIYEINGINFTIENIEILNQLNQMKSLT</sequence>
<dbReference type="GO" id="GO:0043047">
    <property type="term" value="F:single-stranded telomeric DNA binding"/>
    <property type="evidence" value="ECO:0007669"/>
    <property type="project" value="InterPro"/>
</dbReference>
<dbReference type="Pfam" id="PF12658">
    <property type="entry name" value="Ten1"/>
    <property type="match status" value="1"/>
</dbReference>
<dbReference type="InterPro" id="IPR024222">
    <property type="entry name" value="Ten1_fungal"/>
</dbReference>
<protein>
    <submittedName>
        <fullName evidence="1">Uncharacterized protein</fullName>
    </submittedName>
</protein>
<name>A0AB34PLE6_CANAX</name>
<dbReference type="EMBL" id="AJIX01000042">
    <property type="protein sequence ID" value="KGR04347.1"/>
    <property type="molecule type" value="Genomic_DNA"/>
</dbReference>
<proteinExistence type="predicted"/>
<dbReference type="GO" id="GO:0016233">
    <property type="term" value="P:telomere capping"/>
    <property type="evidence" value="ECO:0007669"/>
    <property type="project" value="InterPro"/>
</dbReference>
<dbReference type="InterPro" id="IPR012340">
    <property type="entry name" value="NA-bd_OB-fold"/>
</dbReference>
<accession>A0AB34PLE6</accession>
<comment type="caution">
    <text evidence="1">The sequence shown here is derived from an EMBL/GenBank/DDBJ whole genome shotgun (WGS) entry which is preliminary data.</text>
</comment>
<dbReference type="Gene3D" id="2.40.50.140">
    <property type="entry name" value="Nucleic acid-binding proteins"/>
    <property type="match status" value="1"/>
</dbReference>